<protein>
    <submittedName>
        <fullName evidence="1">Uncharacterized protein</fullName>
    </submittedName>
</protein>
<reference evidence="1 2" key="1">
    <citation type="submission" date="2018-11" db="EMBL/GenBank/DDBJ databases">
        <title>Genome sequence and assembly of Colletotrichum sidae.</title>
        <authorList>
            <person name="Gan P."/>
            <person name="Shirasu K."/>
        </authorList>
    </citation>
    <scope>NUCLEOTIDE SEQUENCE [LARGE SCALE GENOMIC DNA]</scope>
    <source>
        <strain evidence="1 2">CBS 518.97</strain>
    </source>
</reference>
<keyword evidence="2" id="KW-1185">Reference proteome</keyword>
<dbReference type="Proteomes" id="UP000295604">
    <property type="component" value="Unassembled WGS sequence"/>
</dbReference>
<dbReference type="InterPro" id="IPR027796">
    <property type="entry name" value="OTT_1508_deam-like"/>
</dbReference>
<evidence type="ECO:0000313" key="2">
    <source>
        <dbReference type="Proteomes" id="UP000295604"/>
    </source>
</evidence>
<proteinExistence type="predicted"/>
<name>A0A4R8T6U0_9PEZI</name>
<sequence>MAKNKTKRPKSIAKGLEKAPVIFPSPAYPRVVQTAITCAENVTLLSMLHQVPIAPLVNQNPTTTQDGNYTLSFEKEKLLCSAFAFIASIRDDPSHIPAICIEQEPGGRGLRIMVAVNKGDASGTTQFLQDVVTGFGQIASLLRQVQTAPVRSDETRKDLLRVMVTMCSEKIQFRLRMKQKSRSGPKTQFKNTLIKFLDGLKTRYTHQSKGSNEELVSRAKDARDAITAWEGHQVATSLQHVVEQIHRLSQDPNLDDAIESVFDEPTTRKSALNIIRKMSRYKEIALQLYRAAKKQPSLRNIRIIPINLEPEAFARCCPPDLAPDVEQALHNRRLLPEHRNLQHICRLLETKSGPVAETAAQSAFENQTRKTLREGKIHAEIQLLYHYMSAPAELPPRVVCSSKDACYLCNAFITMHGAFYTPRCHGRLYPGWRLPSIQSSYNIQFNHLLESNLAESLHVLSTIRKRARYPLPAESTLPSIVPSRLGNYLWVPSWVILLRAYR</sequence>
<comment type="caution">
    <text evidence="1">The sequence shown here is derived from an EMBL/GenBank/DDBJ whole genome shotgun (WGS) entry which is preliminary data.</text>
</comment>
<gene>
    <name evidence="1" type="ORF">C8034_v005281</name>
</gene>
<organism evidence="1 2">
    <name type="scientific">Colletotrichum sidae</name>
    <dbReference type="NCBI Taxonomy" id="1347389"/>
    <lineage>
        <taxon>Eukaryota</taxon>
        <taxon>Fungi</taxon>
        <taxon>Dikarya</taxon>
        <taxon>Ascomycota</taxon>
        <taxon>Pezizomycotina</taxon>
        <taxon>Sordariomycetes</taxon>
        <taxon>Hypocreomycetidae</taxon>
        <taxon>Glomerellales</taxon>
        <taxon>Glomerellaceae</taxon>
        <taxon>Colletotrichum</taxon>
        <taxon>Colletotrichum orbiculare species complex</taxon>
    </lineage>
</organism>
<dbReference type="Pfam" id="PF14441">
    <property type="entry name" value="OTT_1508_deam"/>
    <property type="match status" value="1"/>
</dbReference>
<evidence type="ECO:0000313" key="1">
    <source>
        <dbReference type="EMBL" id="TEA13056.1"/>
    </source>
</evidence>
<accession>A0A4R8T6U0</accession>
<dbReference type="AlphaFoldDB" id="A0A4R8T6U0"/>
<dbReference type="EMBL" id="QAPF01000218">
    <property type="protein sequence ID" value="TEA13056.1"/>
    <property type="molecule type" value="Genomic_DNA"/>
</dbReference>